<evidence type="ECO:0000313" key="2">
    <source>
        <dbReference type="EMBL" id="KAJ8365177.1"/>
    </source>
</evidence>
<proteinExistence type="predicted"/>
<gene>
    <name evidence="2" type="ORF">SKAU_G00140080</name>
</gene>
<comment type="caution">
    <text evidence="2">The sequence shown here is derived from an EMBL/GenBank/DDBJ whole genome shotgun (WGS) entry which is preliminary data.</text>
</comment>
<name>A0A9Q1J223_SYNKA</name>
<keyword evidence="3" id="KW-1185">Reference proteome</keyword>
<dbReference type="OrthoDB" id="8939129at2759"/>
<feature type="region of interest" description="Disordered" evidence="1">
    <location>
        <begin position="1"/>
        <end position="34"/>
    </location>
</feature>
<protein>
    <submittedName>
        <fullName evidence="2">Uncharacterized protein</fullName>
    </submittedName>
</protein>
<reference evidence="2" key="1">
    <citation type="journal article" date="2023" name="Science">
        <title>Genome structures resolve the early diversification of teleost fishes.</title>
        <authorList>
            <person name="Parey E."/>
            <person name="Louis A."/>
            <person name="Montfort J."/>
            <person name="Bouchez O."/>
            <person name="Roques C."/>
            <person name="Iampietro C."/>
            <person name="Lluch J."/>
            <person name="Castinel A."/>
            <person name="Donnadieu C."/>
            <person name="Desvignes T."/>
            <person name="Floi Bucao C."/>
            <person name="Jouanno E."/>
            <person name="Wen M."/>
            <person name="Mejri S."/>
            <person name="Dirks R."/>
            <person name="Jansen H."/>
            <person name="Henkel C."/>
            <person name="Chen W.J."/>
            <person name="Zahm M."/>
            <person name="Cabau C."/>
            <person name="Klopp C."/>
            <person name="Thompson A.W."/>
            <person name="Robinson-Rechavi M."/>
            <person name="Braasch I."/>
            <person name="Lecointre G."/>
            <person name="Bobe J."/>
            <person name="Postlethwait J.H."/>
            <person name="Berthelot C."/>
            <person name="Roest Crollius H."/>
            <person name="Guiguen Y."/>
        </authorList>
    </citation>
    <scope>NUCLEOTIDE SEQUENCE</scope>
    <source>
        <strain evidence="2">WJC10195</strain>
    </source>
</reference>
<organism evidence="2 3">
    <name type="scientific">Synaphobranchus kaupii</name>
    <name type="common">Kaup's arrowtooth eel</name>
    <dbReference type="NCBI Taxonomy" id="118154"/>
    <lineage>
        <taxon>Eukaryota</taxon>
        <taxon>Metazoa</taxon>
        <taxon>Chordata</taxon>
        <taxon>Craniata</taxon>
        <taxon>Vertebrata</taxon>
        <taxon>Euteleostomi</taxon>
        <taxon>Actinopterygii</taxon>
        <taxon>Neopterygii</taxon>
        <taxon>Teleostei</taxon>
        <taxon>Anguilliformes</taxon>
        <taxon>Synaphobranchidae</taxon>
        <taxon>Synaphobranchus</taxon>
    </lineage>
</organism>
<sequence length="183" mass="20184">MLSSQVTHVMESSSLQPSPTEQVWGGKGWGERQEQQPPYEGICQYAPENHLLPSGLDGKRGSPTARELLWGESAFRLFRQPLSRTVRSVAFAATGPRLRHGPPYRTSAPWGGCAARSGARRAVLDRVKRKSSSIMQQLPFLKPEDYYLCERLAGLPADLGQGEADGYLDASERQVRSIPGAEF</sequence>
<dbReference type="EMBL" id="JAINUF010000004">
    <property type="protein sequence ID" value="KAJ8365177.1"/>
    <property type="molecule type" value="Genomic_DNA"/>
</dbReference>
<evidence type="ECO:0000256" key="1">
    <source>
        <dbReference type="SAM" id="MobiDB-lite"/>
    </source>
</evidence>
<evidence type="ECO:0000313" key="3">
    <source>
        <dbReference type="Proteomes" id="UP001152622"/>
    </source>
</evidence>
<accession>A0A9Q1J223</accession>
<dbReference type="AlphaFoldDB" id="A0A9Q1J223"/>
<dbReference type="Proteomes" id="UP001152622">
    <property type="component" value="Chromosome 4"/>
</dbReference>
<feature type="compositionally biased region" description="Polar residues" evidence="1">
    <location>
        <begin position="1"/>
        <end position="21"/>
    </location>
</feature>